<gene>
    <name evidence="2" type="ORF">V22_38010</name>
</gene>
<reference evidence="2 3" key="1">
    <citation type="submission" date="2019-02" db="EMBL/GenBank/DDBJ databases">
        <title>Deep-cultivation of Planctomycetes and their phenomic and genomic characterization uncovers novel biology.</title>
        <authorList>
            <person name="Wiegand S."/>
            <person name="Jogler M."/>
            <person name="Boedeker C."/>
            <person name="Pinto D."/>
            <person name="Vollmers J."/>
            <person name="Rivas-Marin E."/>
            <person name="Kohn T."/>
            <person name="Peeters S.H."/>
            <person name="Heuer A."/>
            <person name="Rast P."/>
            <person name="Oberbeckmann S."/>
            <person name="Bunk B."/>
            <person name="Jeske O."/>
            <person name="Meyerdierks A."/>
            <person name="Storesund J.E."/>
            <person name="Kallscheuer N."/>
            <person name="Luecker S."/>
            <person name="Lage O.M."/>
            <person name="Pohl T."/>
            <person name="Merkel B.J."/>
            <person name="Hornburger P."/>
            <person name="Mueller R.-W."/>
            <person name="Bruemmer F."/>
            <person name="Labrenz M."/>
            <person name="Spormann A.M."/>
            <person name="Op den Camp H."/>
            <person name="Overmann J."/>
            <person name="Amann R."/>
            <person name="Jetten M.S.M."/>
            <person name="Mascher T."/>
            <person name="Medema M.H."/>
            <person name="Devos D.P."/>
            <person name="Kaster A.-K."/>
            <person name="Ovreas L."/>
            <person name="Rohde M."/>
            <person name="Galperin M.Y."/>
            <person name="Jogler C."/>
        </authorList>
    </citation>
    <scope>NUCLEOTIDE SEQUENCE [LARGE SCALE GENOMIC DNA]</scope>
    <source>
        <strain evidence="2 3">V22</strain>
    </source>
</reference>
<name>A0A517TDT2_9PLAN</name>
<evidence type="ECO:0000313" key="3">
    <source>
        <dbReference type="Proteomes" id="UP000319976"/>
    </source>
</evidence>
<keyword evidence="3" id="KW-1185">Reference proteome</keyword>
<dbReference type="SUPFAM" id="SSF53807">
    <property type="entry name" value="Helical backbone' metal receptor"/>
    <property type="match status" value="1"/>
</dbReference>
<evidence type="ECO:0000313" key="2">
    <source>
        <dbReference type="EMBL" id="QDT66531.1"/>
    </source>
</evidence>
<dbReference type="OrthoDB" id="9787772at2"/>
<protein>
    <submittedName>
        <fullName evidence="2">Vitamin B12-transporter protein BtuF</fullName>
    </submittedName>
</protein>
<dbReference type="PROSITE" id="PS50983">
    <property type="entry name" value="FE_B12_PBP"/>
    <property type="match status" value="1"/>
</dbReference>
<dbReference type="Pfam" id="PF01497">
    <property type="entry name" value="Peripla_BP_2"/>
    <property type="match status" value="1"/>
</dbReference>
<feature type="domain" description="Fe/B12 periplasmic-binding" evidence="1">
    <location>
        <begin position="7"/>
        <end position="293"/>
    </location>
</feature>
<dbReference type="PANTHER" id="PTHR42860:SF1">
    <property type="entry name" value="VITAMIN B12-BINDING PROTEIN"/>
    <property type="match status" value="1"/>
</dbReference>
<proteinExistence type="predicted"/>
<dbReference type="InterPro" id="IPR002491">
    <property type="entry name" value="ABC_transptr_periplasmic_BD"/>
</dbReference>
<evidence type="ECO:0000259" key="1">
    <source>
        <dbReference type="PROSITE" id="PS50983"/>
    </source>
</evidence>
<dbReference type="Gene3D" id="3.40.50.1980">
    <property type="entry name" value="Nitrogenase molybdenum iron protein domain"/>
    <property type="match status" value="2"/>
</dbReference>
<dbReference type="AlphaFoldDB" id="A0A517TDT2"/>
<dbReference type="RefSeq" id="WP_145265692.1">
    <property type="nucleotide sequence ID" value="NZ_CP036316.1"/>
</dbReference>
<sequence>MPEATRRIVSLIPAATEIVCALDLEDQLVGRSHSCDYPPSIAHLPECTSVNIDITASSREIDQQVRDAGTSSVYQIEQDTLRELQPDVIITQGICELCAAGPSLVHDAVNSLDKQPRVFALKAERLEEVWNEIDELAEFLDVKEQGAKLTTELRQRTSLPATVLPDHRPTIAFLDWIDPLMTAGHWVPDVLTAGGAQDVFSAGGSPSRELSWEELIAAQPDMILIAPCGFDIERTMQELPALTDHPRWSELKAVQNDAVFLADGRRLFNRPSCGLADSVEVVRQIVNGVSPRAHWQPLSAAVV</sequence>
<dbReference type="PANTHER" id="PTHR42860">
    <property type="entry name" value="VITAMIN B12-BINDING PROTEIN"/>
    <property type="match status" value="1"/>
</dbReference>
<accession>A0A517TDT2</accession>
<dbReference type="EMBL" id="CP036316">
    <property type="protein sequence ID" value="QDT66531.1"/>
    <property type="molecule type" value="Genomic_DNA"/>
</dbReference>
<dbReference type="KEGG" id="chya:V22_38010"/>
<organism evidence="2 3">
    <name type="scientific">Calycomorphotria hydatis</name>
    <dbReference type="NCBI Taxonomy" id="2528027"/>
    <lineage>
        <taxon>Bacteria</taxon>
        <taxon>Pseudomonadati</taxon>
        <taxon>Planctomycetota</taxon>
        <taxon>Planctomycetia</taxon>
        <taxon>Planctomycetales</taxon>
        <taxon>Planctomycetaceae</taxon>
        <taxon>Calycomorphotria</taxon>
    </lineage>
</organism>
<dbReference type="InterPro" id="IPR051030">
    <property type="entry name" value="Vitamin_B12-ABC_binding"/>
</dbReference>
<dbReference type="Proteomes" id="UP000319976">
    <property type="component" value="Chromosome"/>
</dbReference>